<feature type="transmembrane region" description="Helical" evidence="7">
    <location>
        <begin position="295"/>
        <end position="322"/>
    </location>
</feature>
<accession>A0A1G4IRE2</accession>
<feature type="transmembrane region" description="Helical" evidence="7">
    <location>
        <begin position="225"/>
        <end position="246"/>
    </location>
</feature>
<evidence type="ECO:0000313" key="10">
    <source>
        <dbReference type="Proteomes" id="UP000189911"/>
    </source>
</evidence>
<dbReference type="InterPro" id="IPR011701">
    <property type="entry name" value="MFS"/>
</dbReference>
<dbReference type="GO" id="GO:0022857">
    <property type="term" value="F:transmembrane transporter activity"/>
    <property type="evidence" value="ECO:0007669"/>
    <property type="project" value="InterPro"/>
</dbReference>
<dbReference type="SUPFAM" id="SSF103473">
    <property type="entry name" value="MFS general substrate transporter"/>
    <property type="match status" value="2"/>
</dbReference>
<dbReference type="Proteomes" id="UP000189911">
    <property type="component" value="Chromosome A"/>
</dbReference>
<evidence type="ECO:0000313" key="9">
    <source>
        <dbReference type="EMBL" id="SCU79317.1"/>
    </source>
</evidence>
<dbReference type="OrthoDB" id="10021397at2759"/>
<evidence type="ECO:0000256" key="6">
    <source>
        <dbReference type="SAM" id="MobiDB-lite"/>
    </source>
</evidence>
<keyword evidence="4 7" id="KW-1133">Transmembrane helix</keyword>
<keyword evidence="3 7" id="KW-0812">Transmembrane</keyword>
<dbReference type="PROSITE" id="PS50850">
    <property type="entry name" value="MFS"/>
    <property type="match status" value="1"/>
</dbReference>
<dbReference type="InterPro" id="IPR020846">
    <property type="entry name" value="MFS_dom"/>
</dbReference>
<keyword evidence="10" id="KW-1185">Reference proteome</keyword>
<evidence type="ECO:0000256" key="4">
    <source>
        <dbReference type="ARBA" id="ARBA00022989"/>
    </source>
</evidence>
<dbReference type="GO" id="GO:0005886">
    <property type="term" value="C:plasma membrane"/>
    <property type="evidence" value="ECO:0007669"/>
    <property type="project" value="TreeGrafter"/>
</dbReference>
<proteinExistence type="inferred from homology"/>
<evidence type="ECO:0000259" key="8">
    <source>
        <dbReference type="PROSITE" id="PS50850"/>
    </source>
</evidence>
<feature type="region of interest" description="Disordered" evidence="6">
    <location>
        <begin position="538"/>
        <end position="586"/>
    </location>
</feature>
<dbReference type="PANTHER" id="PTHR23501:SF198">
    <property type="entry name" value="AZOLE RESISTANCE PROTEIN 1-RELATED"/>
    <property type="match status" value="1"/>
</dbReference>
<organism evidence="9 10">
    <name type="scientific">Lachancea nothofagi CBS 11611</name>
    <dbReference type="NCBI Taxonomy" id="1266666"/>
    <lineage>
        <taxon>Eukaryota</taxon>
        <taxon>Fungi</taxon>
        <taxon>Dikarya</taxon>
        <taxon>Ascomycota</taxon>
        <taxon>Saccharomycotina</taxon>
        <taxon>Saccharomycetes</taxon>
        <taxon>Saccharomycetales</taxon>
        <taxon>Saccharomycetaceae</taxon>
        <taxon>Lachancea</taxon>
    </lineage>
</organism>
<dbReference type="PANTHER" id="PTHR23501">
    <property type="entry name" value="MAJOR FACILITATOR SUPERFAMILY"/>
    <property type="match status" value="1"/>
</dbReference>
<name>A0A1G4IRE2_9SACH</name>
<sequence>MIKVSLVLTLFSLSLTLFLAALDIVIVITLYETIGQKFGEYASIGWLVSGYALPNALFTLLWGRLASIFGLKTSLTISIVIFEIGSLVVATSNSMGMLIGGRVVAGCGGSGIQSLVFVVATSLVEERNRGLVIMVLGFAFAVAFAIGPVLGGAFTENVSWRWCFYINLPIGGLALVMLALCYNPDNVHLQESLRNKGLMLKEYHYGHLLTRNFWSKAFHFTVFELDFVGFAISSTGFVLFLLGITFGGNKYPWYSGTIISYLTVGGFLIVFWFLFDFVILYYWTARHRDTAPIPLLRWSLCTLPGIITSSFTDLFVCFAFNMQSVYIVQFYQLVHNNGPTSASMHLWAFLVATMVAIIIIGKISSTYGVIKPIIVFGVTVGLIGAGLMTLIKTTSTTSNTIGYCILPGAAFGCALQGTLLSAQVQIDRDAANFHTMFIEATAVNTFAKSLGMAFGGITATMIFTNSVKNQLRGVVTGLPPFTSIEALIAYRGQNYDGPDSELSRVFVKGIQNVMYAALGCYGAAFIFGVLTSNKKLTLPPKTDDLEHSSANGTMPEKTNSADETGESKEKAGEPKKKTLRDKLFKH</sequence>
<keyword evidence="5 7" id="KW-0472">Membrane</keyword>
<feature type="transmembrane region" description="Helical" evidence="7">
    <location>
        <begin position="373"/>
        <end position="391"/>
    </location>
</feature>
<feature type="domain" description="Major facilitator superfamily (MFS) profile" evidence="8">
    <location>
        <begin position="9"/>
        <end position="534"/>
    </location>
</feature>
<evidence type="ECO:0000256" key="5">
    <source>
        <dbReference type="ARBA" id="ARBA00023136"/>
    </source>
</evidence>
<comment type="similarity">
    <text evidence="2">Belongs to the major facilitator superfamily.</text>
</comment>
<feature type="transmembrane region" description="Helical" evidence="7">
    <location>
        <begin position="162"/>
        <end position="182"/>
    </location>
</feature>
<feature type="transmembrane region" description="Helical" evidence="7">
    <location>
        <begin position="342"/>
        <end position="361"/>
    </location>
</feature>
<dbReference type="Pfam" id="PF07690">
    <property type="entry name" value="MFS_1"/>
    <property type="match status" value="1"/>
</dbReference>
<evidence type="ECO:0000256" key="3">
    <source>
        <dbReference type="ARBA" id="ARBA00022692"/>
    </source>
</evidence>
<protein>
    <submittedName>
        <fullName evidence="9">LANO_0A05820g1_1</fullName>
    </submittedName>
</protein>
<gene>
    <name evidence="9" type="ORF">LANO_0A05820G</name>
</gene>
<evidence type="ECO:0000256" key="7">
    <source>
        <dbReference type="SAM" id="Phobius"/>
    </source>
</evidence>
<dbReference type="InterPro" id="IPR036259">
    <property type="entry name" value="MFS_trans_sf"/>
</dbReference>
<dbReference type="Gene3D" id="1.20.1720.10">
    <property type="entry name" value="Multidrug resistance protein D"/>
    <property type="match status" value="1"/>
</dbReference>
<dbReference type="EMBL" id="LT598449">
    <property type="protein sequence ID" value="SCU79317.1"/>
    <property type="molecule type" value="Genomic_DNA"/>
</dbReference>
<comment type="subcellular location">
    <subcellularLocation>
        <location evidence="1">Membrane</location>
        <topology evidence="1">Multi-pass membrane protein</topology>
    </subcellularLocation>
</comment>
<reference evidence="10" key="1">
    <citation type="submission" date="2016-03" db="EMBL/GenBank/DDBJ databases">
        <authorList>
            <person name="Devillers Hugo."/>
        </authorList>
    </citation>
    <scope>NUCLEOTIDE SEQUENCE [LARGE SCALE GENOMIC DNA]</scope>
</reference>
<feature type="compositionally biased region" description="Polar residues" evidence="6">
    <location>
        <begin position="548"/>
        <end position="562"/>
    </location>
</feature>
<feature type="transmembrane region" description="Helical" evidence="7">
    <location>
        <begin position="103"/>
        <end position="124"/>
    </location>
</feature>
<dbReference type="CDD" id="cd17502">
    <property type="entry name" value="MFS_Azr1_MDR_like"/>
    <property type="match status" value="1"/>
</dbReference>
<feature type="transmembrane region" description="Helical" evidence="7">
    <location>
        <begin position="258"/>
        <end position="283"/>
    </location>
</feature>
<dbReference type="FunFam" id="1.20.1250.20:FF:000373">
    <property type="entry name" value="Vacuolar basic amino acid transporter"/>
    <property type="match status" value="1"/>
</dbReference>
<feature type="transmembrane region" description="Helical" evidence="7">
    <location>
        <begin position="131"/>
        <end position="150"/>
    </location>
</feature>
<feature type="compositionally biased region" description="Basic and acidic residues" evidence="6">
    <location>
        <begin position="565"/>
        <end position="586"/>
    </location>
</feature>
<feature type="transmembrane region" description="Helical" evidence="7">
    <location>
        <begin position="44"/>
        <end position="63"/>
    </location>
</feature>
<feature type="transmembrane region" description="Helical" evidence="7">
    <location>
        <begin position="75"/>
        <end position="97"/>
    </location>
</feature>
<dbReference type="AlphaFoldDB" id="A0A1G4IRE2"/>
<evidence type="ECO:0000256" key="1">
    <source>
        <dbReference type="ARBA" id="ARBA00004141"/>
    </source>
</evidence>
<evidence type="ECO:0000256" key="2">
    <source>
        <dbReference type="ARBA" id="ARBA00008335"/>
    </source>
</evidence>
<feature type="transmembrane region" description="Helical" evidence="7">
    <location>
        <begin position="513"/>
        <end position="531"/>
    </location>
</feature>